<evidence type="ECO:0000313" key="6">
    <source>
        <dbReference type="Proteomes" id="UP001596425"/>
    </source>
</evidence>
<feature type="transmembrane region" description="Helical" evidence="4">
    <location>
        <begin position="6"/>
        <end position="22"/>
    </location>
</feature>
<evidence type="ECO:0000256" key="4">
    <source>
        <dbReference type="SAM" id="Phobius"/>
    </source>
</evidence>
<dbReference type="PANTHER" id="PTHR10272">
    <property type="entry name" value="PLATELET-ACTIVATING FACTOR ACETYLHYDROLASE"/>
    <property type="match status" value="1"/>
</dbReference>
<feature type="transmembrane region" description="Helical" evidence="4">
    <location>
        <begin position="82"/>
        <end position="102"/>
    </location>
</feature>
<dbReference type="Pfam" id="PF03403">
    <property type="entry name" value="PAF-AH_p_II"/>
    <property type="match status" value="1"/>
</dbReference>
<evidence type="ECO:0000256" key="2">
    <source>
        <dbReference type="ARBA" id="ARBA00022963"/>
    </source>
</evidence>
<name>A0ABW1YIV6_9GAMM</name>
<protein>
    <recommendedName>
        <fullName evidence="7">Dienelactone hydrolase</fullName>
    </recommendedName>
</protein>
<sequence length="552" mass="59856">MLLNDFILIAALLLFVMAWWLPALPRRAAILLGMAATALAAGLYGVWTDRWQAAVGAAIAVIFLIAQIASRKSIDGGRPIPFISGSLFALLAAIAITALFLFPVGNLPAPSGDYAVGVREFELRDHDRPGLLSAGDGEPRRLLVRIWYPASPSEEAVPVSYFSAGEAATTATGVGSLAGFPPFLTYLRHVGTNAYKDAPLHRDFSEPGSGRLPPIFYSHGYTTFAGQNSALMEELASHGYAVYAIQHSYDSSPTVFPNGDILPMDPELVTFMAGMSLSEAAVAALAGATLDEQLQGQIENRRQMLASGDRLASVSAGIWLQDRRFVLDRLQAGQTPESVAEIAAASNFTRTGQMGMSFGGSTTGALCTIDSRCAAGINLDGADYHQSAFNTTVPVPFIMFHSDLENFYRQVGVADPRQLRSYNALSYESFDDAGSRDDIYRLQLRGSTHMGITDFSLFMGSPIRELLTGTAPAEILIGSQNDFVRGFFDRHLRGLDNGFPQKQLEEYRGWVMPVDNTEVRNWWLAKPAEEREAIERRIEALKGAGPTSIAAQ</sequence>
<keyword evidence="4" id="KW-0812">Transmembrane</keyword>
<keyword evidence="3" id="KW-0443">Lipid metabolism</keyword>
<evidence type="ECO:0000256" key="1">
    <source>
        <dbReference type="ARBA" id="ARBA00022801"/>
    </source>
</evidence>
<dbReference type="EMBL" id="JBHSVR010000001">
    <property type="protein sequence ID" value="MFC6631967.1"/>
    <property type="molecule type" value="Genomic_DNA"/>
</dbReference>
<keyword evidence="2" id="KW-0442">Lipid degradation</keyword>
<reference evidence="6" key="1">
    <citation type="journal article" date="2019" name="Int. J. Syst. Evol. Microbiol.">
        <title>The Global Catalogue of Microorganisms (GCM) 10K type strain sequencing project: providing services to taxonomists for standard genome sequencing and annotation.</title>
        <authorList>
            <consortium name="The Broad Institute Genomics Platform"/>
            <consortium name="The Broad Institute Genome Sequencing Center for Infectious Disease"/>
            <person name="Wu L."/>
            <person name="Ma J."/>
        </authorList>
    </citation>
    <scope>NUCLEOTIDE SEQUENCE [LARGE SCALE GENOMIC DNA]</scope>
    <source>
        <strain evidence="6">CGMCC 1.13718</strain>
    </source>
</reference>
<evidence type="ECO:0000313" key="5">
    <source>
        <dbReference type="EMBL" id="MFC6631967.1"/>
    </source>
</evidence>
<keyword evidence="1" id="KW-0378">Hydrolase</keyword>
<evidence type="ECO:0000256" key="3">
    <source>
        <dbReference type="ARBA" id="ARBA00023098"/>
    </source>
</evidence>
<dbReference type="SUPFAM" id="SSF53474">
    <property type="entry name" value="alpha/beta-Hydrolases"/>
    <property type="match status" value="1"/>
</dbReference>
<gene>
    <name evidence="5" type="ORF">ACFQBM_01670</name>
</gene>
<dbReference type="Proteomes" id="UP001596425">
    <property type="component" value="Unassembled WGS sequence"/>
</dbReference>
<dbReference type="PANTHER" id="PTHR10272:SF0">
    <property type="entry name" value="PLATELET-ACTIVATING FACTOR ACETYLHYDROLASE"/>
    <property type="match status" value="1"/>
</dbReference>
<feature type="transmembrane region" description="Helical" evidence="4">
    <location>
        <begin position="53"/>
        <end position="70"/>
    </location>
</feature>
<dbReference type="Gene3D" id="3.40.50.1820">
    <property type="entry name" value="alpha/beta hydrolase"/>
    <property type="match status" value="1"/>
</dbReference>
<dbReference type="InterPro" id="IPR029058">
    <property type="entry name" value="AB_hydrolase_fold"/>
</dbReference>
<keyword evidence="4" id="KW-0472">Membrane</keyword>
<proteinExistence type="predicted"/>
<accession>A0ABW1YIV6</accession>
<comment type="caution">
    <text evidence="5">The sequence shown here is derived from an EMBL/GenBank/DDBJ whole genome shotgun (WGS) entry which is preliminary data.</text>
</comment>
<evidence type="ECO:0008006" key="7">
    <source>
        <dbReference type="Google" id="ProtNLM"/>
    </source>
</evidence>
<keyword evidence="4" id="KW-1133">Transmembrane helix</keyword>
<dbReference type="RefSeq" id="WP_193194379.1">
    <property type="nucleotide sequence ID" value="NZ_JACZFR010000059.1"/>
</dbReference>
<keyword evidence="6" id="KW-1185">Reference proteome</keyword>
<organism evidence="5 6">
    <name type="scientific">Microbulbifer taiwanensis</name>
    <dbReference type="NCBI Taxonomy" id="986746"/>
    <lineage>
        <taxon>Bacteria</taxon>
        <taxon>Pseudomonadati</taxon>
        <taxon>Pseudomonadota</taxon>
        <taxon>Gammaproteobacteria</taxon>
        <taxon>Cellvibrionales</taxon>
        <taxon>Microbulbiferaceae</taxon>
        <taxon>Microbulbifer</taxon>
    </lineage>
</organism>
<feature type="transmembrane region" description="Helical" evidence="4">
    <location>
        <begin position="29"/>
        <end position="47"/>
    </location>
</feature>